<gene>
    <name evidence="1" type="ORF">JBS370_LOCUS43107</name>
</gene>
<evidence type="ECO:0000313" key="1">
    <source>
        <dbReference type="EMBL" id="CAF4389655.1"/>
    </source>
</evidence>
<dbReference type="Proteomes" id="UP000663836">
    <property type="component" value="Unassembled WGS sequence"/>
</dbReference>
<sequence>SSDETTRYSIIYKRAILPFKPNKYNMMDISTNFQMYQLDISNIFSLNPFVTWLPTKCTSVFNSPSCSSLSCSLTCARNELILFDGIEKKISITVRSLDT</sequence>
<name>A0A820NJD5_9BILA</name>
<proteinExistence type="predicted"/>
<dbReference type="EMBL" id="CAJOBD010063236">
    <property type="protein sequence ID" value="CAF4389655.1"/>
    <property type="molecule type" value="Genomic_DNA"/>
</dbReference>
<feature type="non-terminal residue" evidence="1">
    <location>
        <position position="1"/>
    </location>
</feature>
<protein>
    <submittedName>
        <fullName evidence="1">Uncharacterized protein</fullName>
    </submittedName>
</protein>
<dbReference type="AlphaFoldDB" id="A0A820NJD5"/>
<accession>A0A820NJD5</accession>
<comment type="caution">
    <text evidence="1">The sequence shown here is derived from an EMBL/GenBank/DDBJ whole genome shotgun (WGS) entry which is preliminary data.</text>
</comment>
<reference evidence="1" key="1">
    <citation type="submission" date="2021-02" db="EMBL/GenBank/DDBJ databases">
        <authorList>
            <person name="Nowell W R."/>
        </authorList>
    </citation>
    <scope>NUCLEOTIDE SEQUENCE</scope>
</reference>
<evidence type="ECO:0000313" key="2">
    <source>
        <dbReference type="Proteomes" id="UP000663836"/>
    </source>
</evidence>
<organism evidence="1 2">
    <name type="scientific">Rotaria sordida</name>
    <dbReference type="NCBI Taxonomy" id="392033"/>
    <lineage>
        <taxon>Eukaryota</taxon>
        <taxon>Metazoa</taxon>
        <taxon>Spiralia</taxon>
        <taxon>Gnathifera</taxon>
        <taxon>Rotifera</taxon>
        <taxon>Eurotatoria</taxon>
        <taxon>Bdelloidea</taxon>
        <taxon>Philodinida</taxon>
        <taxon>Philodinidae</taxon>
        <taxon>Rotaria</taxon>
    </lineage>
</organism>